<feature type="non-terminal residue" evidence="1">
    <location>
        <position position="135"/>
    </location>
</feature>
<name>A0AAD6T5E4_9AGAR</name>
<accession>A0AAD6T5E4</accession>
<organism evidence="1 2">
    <name type="scientific">Mycena alexandri</name>
    <dbReference type="NCBI Taxonomy" id="1745969"/>
    <lineage>
        <taxon>Eukaryota</taxon>
        <taxon>Fungi</taxon>
        <taxon>Dikarya</taxon>
        <taxon>Basidiomycota</taxon>
        <taxon>Agaricomycotina</taxon>
        <taxon>Agaricomycetes</taxon>
        <taxon>Agaricomycetidae</taxon>
        <taxon>Agaricales</taxon>
        <taxon>Marasmiineae</taxon>
        <taxon>Mycenaceae</taxon>
        <taxon>Mycena</taxon>
    </lineage>
</organism>
<sequence>PPEAPAWFRDCYAKVSGEELGEEYDKLLREYVALEQGYGFAKGTVALKGRVERPKEVSDWVRDGRGRTKTVRQITNLPAYAANVRAWWTGLQPSWREKWDEGVEEEATDEWGTLASAGQNGVLSVVAALYWWGIA</sequence>
<evidence type="ECO:0000313" key="2">
    <source>
        <dbReference type="Proteomes" id="UP001218188"/>
    </source>
</evidence>
<reference evidence="1" key="1">
    <citation type="submission" date="2023-03" db="EMBL/GenBank/DDBJ databases">
        <title>Massive genome expansion in bonnet fungi (Mycena s.s.) driven by repeated elements and novel gene families across ecological guilds.</title>
        <authorList>
            <consortium name="Lawrence Berkeley National Laboratory"/>
            <person name="Harder C.B."/>
            <person name="Miyauchi S."/>
            <person name="Viragh M."/>
            <person name="Kuo A."/>
            <person name="Thoen E."/>
            <person name="Andreopoulos B."/>
            <person name="Lu D."/>
            <person name="Skrede I."/>
            <person name="Drula E."/>
            <person name="Henrissat B."/>
            <person name="Morin E."/>
            <person name="Kohler A."/>
            <person name="Barry K."/>
            <person name="LaButti K."/>
            <person name="Morin E."/>
            <person name="Salamov A."/>
            <person name="Lipzen A."/>
            <person name="Mereny Z."/>
            <person name="Hegedus B."/>
            <person name="Baldrian P."/>
            <person name="Stursova M."/>
            <person name="Weitz H."/>
            <person name="Taylor A."/>
            <person name="Grigoriev I.V."/>
            <person name="Nagy L.G."/>
            <person name="Martin F."/>
            <person name="Kauserud H."/>
        </authorList>
    </citation>
    <scope>NUCLEOTIDE SEQUENCE</scope>
    <source>
        <strain evidence="1">CBHHK200</strain>
    </source>
</reference>
<dbReference type="AlphaFoldDB" id="A0AAD6T5E4"/>
<dbReference type="Proteomes" id="UP001218188">
    <property type="component" value="Unassembled WGS sequence"/>
</dbReference>
<dbReference type="EMBL" id="JARJCM010000023">
    <property type="protein sequence ID" value="KAJ7040099.1"/>
    <property type="molecule type" value="Genomic_DNA"/>
</dbReference>
<feature type="non-terminal residue" evidence="1">
    <location>
        <position position="1"/>
    </location>
</feature>
<comment type="caution">
    <text evidence="1">The sequence shown here is derived from an EMBL/GenBank/DDBJ whole genome shotgun (WGS) entry which is preliminary data.</text>
</comment>
<protein>
    <submittedName>
        <fullName evidence="1">Uncharacterized protein</fullName>
    </submittedName>
</protein>
<evidence type="ECO:0000313" key="1">
    <source>
        <dbReference type="EMBL" id="KAJ7040099.1"/>
    </source>
</evidence>
<keyword evidence="2" id="KW-1185">Reference proteome</keyword>
<gene>
    <name evidence="1" type="ORF">C8F04DRAFT_924800</name>
</gene>
<proteinExistence type="predicted"/>